<dbReference type="InterPro" id="IPR001810">
    <property type="entry name" value="F-box_dom"/>
</dbReference>
<comment type="caution">
    <text evidence="2">The sequence shown here is derived from an EMBL/GenBank/DDBJ whole genome shotgun (WGS) entry which is preliminary data.</text>
</comment>
<organism evidence="2 3">
    <name type="scientific">Grifola frondosa</name>
    <name type="common">Maitake</name>
    <name type="synonym">Polyporus frondosus</name>
    <dbReference type="NCBI Taxonomy" id="5627"/>
    <lineage>
        <taxon>Eukaryota</taxon>
        <taxon>Fungi</taxon>
        <taxon>Dikarya</taxon>
        <taxon>Basidiomycota</taxon>
        <taxon>Agaricomycotina</taxon>
        <taxon>Agaricomycetes</taxon>
        <taxon>Polyporales</taxon>
        <taxon>Grifolaceae</taxon>
        <taxon>Grifola</taxon>
    </lineage>
</organism>
<dbReference type="OMA" id="PLDERCK"/>
<keyword evidence="3" id="KW-1185">Reference proteome</keyword>
<proteinExistence type="predicted"/>
<dbReference type="InterPro" id="IPR032675">
    <property type="entry name" value="LRR_dom_sf"/>
</dbReference>
<dbReference type="Pfam" id="PF12937">
    <property type="entry name" value="F-box-like"/>
    <property type="match status" value="1"/>
</dbReference>
<evidence type="ECO:0000259" key="1">
    <source>
        <dbReference type="Pfam" id="PF12937"/>
    </source>
</evidence>
<sequence length="353" mass="39677">MIKSNERGPLALKADDTLLSNLSLVDSARKAIEDEIAKHSHAIVELKSRLNTFAPIARLPPELLSEIFVVCAIQYFELQERDIYYYGAPHYYSWIKVSHVCRHWRTVALNAPRLWCRIALTSRSAVKELLTRSKKAGLSIRADFRHSYSPLDERCKLLELAVEEIPRFKELSISCTARTLQGIFRMLARPAPLLQKLKISDPGNADLYYSYLPMLFSSETPSLYHLELRKVPIRWSNLILHSPLRHLVIVGRRDASVKPGGLVDVLTALDNLPMLETLELEDAISTLPPRRLNYLPSIALSLCLTFGQLGSLRAPSTVHISSAISPSLLPPFCLSEAVVPLEEHTCLIALPCI</sequence>
<evidence type="ECO:0000313" key="3">
    <source>
        <dbReference type="Proteomes" id="UP000092993"/>
    </source>
</evidence>
<accession>A0A1C7M9X8</accession>
<dbReference type="OrthoDB" id="3181669at2759"/>
<gene>
    <name evidence="2" type="ORF">A0H81_06123</name>
</gene>
<reference evidence="2 3" key="1">
    <citation type="submission" date="2016-03" db="EMBL/GenBank/DDBJ databases">
        <title>Whole genome sequencing of Grifola frondosa 9006-11.</title>
        <authorList>
            <person name="Min B."/>
            <person name="Park H."/>
            <person name="Kim J.-G."/>
            <person name="Cho H."/>
            <person name="Oh Y.-L."/>
            <person name="Kong W.-S."/>
            <person name="Choi I.-G."/>
        </authorList>
    </citation>
    <scope>NUCLEOTIDE SEQUENCE [LARGE SCALE GENOMIC DNA]</scope>
    <source>
        <strain evidence="2 3">9006-11</strain>
    </source>
</reference>
<dbReference type="AlphaFoldDB" id="A0A1C7M9X8"/>
<dbReference type="Proteomes" id="UP000092993">
    <property type="component" value="Unassembled WGS sequence"/>
</dbReference>
<protein>
    <recommendedName>
        <fullName evidence="1">F-box domain-containing protein</fullName>
    </recommendedName>
</protein>
<dbReference type="Gene3D" id="3.80.10.10">
    <property type="entry name" value="Ribonuclease Inhibitor"/>
    <property type="match status" value="1"/>
</dbReference>
<evidence type="ECO:0000313" key="2">
    <source>
        <dbReference type="EMBL" id="OBZ73733.1"/>
    </source>
</evidence>
<name>A0A1C7M9X8_GRIFR</name>
<dbReference type="EMBL" id="LUGG01000006">
    <property type="protein sequence ID" value="OBZ73733.1"/>
    <property type="molecule type" value="Genomic_DNA"/>
</dbReference>
<dbReference type="SUPFAM" id="SSF52047">
    <property type="entry name" value="RNI-like"/>
    <property type="match status" value="1"/>
</dbReference>
<dbReference type="STRING" id="5627.A0A1C7M9X8"/>
<feature type="domain" description="F-box" evidence="1">
    <location>
        <begin position="56"/>
        <end position="120"/>
    </location>
</feature>